<evidence type="ECO:0008006" key="3">
    <source>
        <dbReference type="Google" id="ProtNLM"/>
    </source>
</evidence>
<reference evidence="2" key="1">
    <citation type="submission" date="2021-02" db="EMBL/GenBank/DDBJ databases">
        <title>Psilocybe cubensis genome.</title>
        <authorList>
            <person name="Mckernan K.J."/>
            <person name="Crawford S."/>
            <person name="Trippe A."/>
            <person name="Kane L.T."/>
            <person name="Mclaughlin S."/>
        </authorList>
    </citation>
    <scope>NUCLEOTIDE SEQUENCE [LARGE SCALE GENOMIC DNA]</scope>
    <source>
        <strain evidence="2">MGC-MH-2018</strain>
    </source>
</reference>
<feature type="compositionally biased region" description="Basic and acidic residues" evidence="1">
    <location>
        <begin position="14"/>
        <end position="45"/>
    </location>
</feature>
<dbReference type="EMBL" id="JAFIQS010000002">
    <property type="protein sequence ID" value="KAG5172240.1"/>
    <property type="molecule type" value="Genomic_DNA"/>
</dbReference>
<proteinExistence type="predicted"/>
<organism evidence="2">
    <name type="scientific">Psilocybe cubensis</name>
    <name type="common">Psychedelic mushroom</name>
    <name type="synonym">Stropharia cubensis</name>
    <dbReference type="NCBI Taxonomy" id="181762"/>
    <lineage>
        <taxon>Eukaryota</taxon>
        <taxon>Fungi</taxon>
        <taxon>Dikarya</taxon>
        <taxon>Basidiomycota</taxon>
        <taxon>Agaricomycotina</taxon>
        <taxon>Agaricomycetes</taxon>
        <taxon>Agaricomycetidae</taxon>
        <taxon>Agaricales</taxon>
        <taxon>Agaricineae</taxon>
        <taxon>Strophariaceae</taxon>
        <taxon>Psilocybe</taxon>
    </lineage>
</organism>
<name>A0A8H7Y201_PSICU</name>
<protein>
    <recommendedName>
        <fullName evidence="3">F-box domain-containing protein</fullName>
    </recommendedName>
</protein>
<dbReference type="AlphaFoldDB" id="A0A8H7Y201"/>
<evidence type="ECO:0000313" key="2">
    <source>
        <dbReference type="EMBL" id="KAG5172240.1"/>
    </source>
</evidence>
<evidence type="ECO:0000256" key="1">
    <source>
        <dbReference type="SAM" id="MobiDB-lite"/>
    </source>
</evidence>
<dbReference type="OrthoDB" id="2979537at2759"/>
<feature type="region of interest" description="Disordered" evidence="1">
    <location>
        <begin position="1"/>
        <end position="56"/>
    </location>
</feature>
<sequence>MIHGRSTTSSPLLDSEKTNQVDEREPNHIKNSVPRRDRVSKENVPRRSTRISSSSFTFPTRTLPSRSYTYFSTQSSDRLLKRLPSRVVSHIFFLAVQDNNNVQDSEDGKTFTWHPAILLSAVSKDWRDAARATPSLWTHIVINLSRHHLKIGTTTKMLKRSQNLPLTMTFLSVPPDKNNLKFKKLMVVVQSHSDRWHTVGVHELSLEYVFTDLRSVLALEYLYIDLPAQSVYSASCMPRIRSRFSVLPKFFFARNCFPEKLPLRWGGLTHLEVCGVRVDEVLKIISQAPKITQLIERVGLLPPKDSFRPPSSPIAQNSIRCLVLNEMGILLISSLLQYITLGPRFNYLDFTYNSQPGTIDILIGFLERSCPNTPLDVFIFSCTVVPPTHVPHDGHWLGKLHQITHLNLNLSTQLGVHGLRWLNCFFEMFVAEEVYYRWLPVLQRLDVTVPFDLPPPTWLLLARIFPCKRGYIEQNNEESNMNYRNSILSIDQEGTSNERPLKYVRIKSETGQQQKIAYLKQFGIKCPQPQVGNVSANDDDNDLDDGHEKLIMGAEALDLLLSARKSGVTLELINSKGHDVLNGTMI</sequence>
<feature type="compositionally biased region" description="Polar residues" evidence="1">
    <location>
        <begin position="1"/>
        <end position="12"/>
    </location>
</feature>
<accession>A0A8H7Y201</accession>
<comment type="caution">
    <text evidence="2">The sequence shown here is derived from an EMBL/GenBank/DDBJ whole genome shotgun (WGS) entry which is preliminary data.</text>
</comment>
<gene>
    <name evidence="2" type="ORF">JR316_001737</name>
</gene>